<reference evidence="2" key="1">
    <citation type="submission" date="2023-10" db="EMBL/GenBank/DDBJ databases">
        <authorList>
            <person name="Hackl T."/>
        </authorList>
    </citation>
    <scope>NUCLEOTIDE SEQUENCE</scope>
</reference>
<evidence type="ECO:0000259" key="1">
    <source>
        <dbReference type="PROSITE" id="PS50181"/>
    </source>
</evidence>
<evidence type="ECO:0000313" key="2">
    <source>
        <dbReference type="EMBL" id="CAJ2512264.1"/>
    </source>
</evidence>
<name>A0AAI8VWB0_9PEZI</name>
<gene>
    <name evidence="2" type="ORF">KHLLAP_LOCUS12732</name>
</gene>
<keyword evidence="3" id="KW-1185">Reference proteome</keyword>
<accession>A0AAI8VWB0</accession>
<dbReference type="CDD" id="cd09917">
    <property type="entry name" value="F-box_SF"/>
    <property type="match status" value="1"/>
</dbReference>
<dbReference type="Pfam" id="PF12937">
    <property type="entry name" value="F-box-like"/>
    <property type="match status" value="1"/>
</dbReference>
<dbReference type="SUPFAM" id="SSF81383">
    <property type="entry name" value="F-box domain"/>
    <property type="match status" value="1"/>
</dbReference>
<organism evidence="2 3">
    <name type="scientific">Anthostomella pinea</name>
    <dbReference type="NCBI Taxonomy" id="933095"/>
    <lineage>
        <taxon>Eukaryota</taxon>
        <taxon>Fungi</taxon>
        <taxon>Dikarya</taxon>
        <taxon>Ascomycota</taxon>
        <taxon>Pezizomycotina</taxon>
        <taxon>Sordariomycetes</taxon>
        <taxon>Xylariomycetidae</taxon>
        <taxon>Xylariales</taxon>
        <taxon>Xylariaceae</taxon>
        <taxon>Anthostomella</taxon>
    </lineage>
</organism>
<evidence type="ECO:0000313" key="3">
    <source>
        <dbReference type="Proteomes" id="UP001295740"/>
    </source>
</evidence>
<dbReference type="InterPro" id="IPR001810">
    <property type="entry name" value="F-box_dom"/>
</dbReference>
<proteinExistence type="predicted"/>
<dbReference type="PROSITE" id="PS50181">
    <property type="entry name" value="FBOX"/>
    <property type="match status" value="1"/>
</dbReference>
<protein>
    <submittedName>
        <fullName evidence="2">Uu.00g052790.m01.CDS01</fullName>
    </submittedName>
</protein>
<feature type="domain" description="F-box" evidence="1">
    <location>
        <begin position="2"/>
        <end position="39"/>
    </location>
</feature>
<sequence>MTLTLLDLPVEILTHVFKSLGADDLPCLLTAQRTCRSFKACLLFDSLEGASKARRSSDDRSDTRPHVIYNKLPPTWRDLSVTWGGPRITRLDVVKVLTVYGGTSMSYHQLALPDSGLTMEMLYDLLLERDNVLDVDGARWQLFVGRQLGSYDEWQRPRARCQYPNQIVKLLVGGEDVRHSAVLYVDGHRDCNMGVRYRESEAQGLWELEPIGDRPLEVCRWQGCDIGITRCI</sequence>
<comment type="caution">
    <text evidence="2">The sequence shown here is derived from an EMBL/GenBank/DDBJ whole genome shotgun (WGS) entry which is preliminary data.</text>
</comment>
<dbReference type="Proteomes" id="UP001295740">
    <property type="component" value="Unassembled WGS sequence"/>
</dbReference>
<dbReference type="InterPro" id="IPR036047">
    <property type="entry name" value="F-box-like_dom_sf"/>
</dbReference>
<dbReference type="EMBL" id="CAUWAG010000019">
    <property type="protein sequence ID" value="CAJ2512264.1"/>
    <property type="molecule type" value="Genomic_DNA"/>
</dbReference>
<dbReference type="AlphaFoldDB" id="A0AAI8VWB0"/>